<protein>
    <submittedName>
        <fullName evidence="1">Uncharacterized protein</fullName>
    </submittedName>
</protein>
<dbReference type="EMBL" id="RRYP01001249">
    <property type="protein sequence ID" value="TNV86190.1"/>
    <property type="molecule type" value="Genomic_DNA"/>
</dbReference>
<reference evidence="1" key="1">
    <citation type="submission" date="2019-06" db="EMBL/GenBank/DDBJ databases">
        <authorList>
            <person name="Zheng W."/>
        </authorList>
    </citation>
    <scope>NUCLEOTIDE SEQUENCE</scope>
    <source>
        <strain evidence="1">QDHG01</strain>
    </source>
</reference>
<evidence type="ECO:0000313" key="2">
    <source>
        <dbReference type="Proteomes" id="UP000785679"/>
    </source>
</evidence>
<dbReference type="AlphaFoldDB" id="A0A8J8P524"/>
<sequence length="1238" mass="145083">MKREKDQFKTAVLANIQNLNKKEIGKKLVDGIKKVKNIRSSSSRINFELLQNAMDCAFQRQQDQDGYHVAEPVSARFLLDQIEIDGRMKKFLKFSHNGRAFTFQDLMRVVLQTSIKERPNAEEFQGENEEQIQAKLEAYVNNQKQCFATIGRFGTGFLNTHLLSLTIFIGGAVDLCGVLENDEQISFKKFEIQLDRTNWESIDKMNLATEKNIQDLQMLNNMDDQEFEPGEFVTDFTYFLQDQESENKAEEAIKALIESLPQILAFNQLLFQVEITNKIFDIPELKQYSNAPNPQDSQTIVFQREQRIKLRQDLQVNCPQFDIVDIIKGTKNASLLIVHFNQMLEIAFNLDKNDDGRLQFKQPYFQEVRVFAAFPLVGSEQIYKFPFIFNSISSFPDEPRTQLMLLDPASLDVKLNRKLFEYSVKLYKKTLEHVFSESEKAKYISPENICKVQDWVPICAEEAWYVSSILRPMMDAVCEYPIIKSRLGEALGILKIQDVFLPSIYATQLQGKEEMGAEKVQVLLDLMHGLYGRNHQVICDDIQAVIEWSKIVENPNWLAVLKTKNANFKLYKIEDIIKAVHSCGSLKTLTEQYQFSTQEESIAFLNSLYSALTNCTVITQDIRNLIINKPNSNLIFLNQYGKFQQNSNLYFENSIEENIKSILRYFGYDIKEELLHRDIYQSAKYFIQKERRQDEIINKIMLQAFQKNGFDSENGSCNYQLNKFKLKIKDKKVLDLAFCIIQFEPELKHENSIKFLQMARHVQQIAQRLNDIRDEMFKEEKNEQDELGIEIDAFNQLNFQQLHKISQQFVLHYIQEEIIKKYTLKRVENKLPASLIEFEKQFIQRINVKTWLTNFYQYFEKSEKQIHIDEIKLCASSILLNQLENFNALIKNKEFQALRKDDIVKDIKIKPVFDDEKENIIAGFKGILNIFLRRQRFENPDDQDTLDIENYLIHSSYEQIFAERFTKKSDIFTFEDLCKQINLSLSKICFSQSFPKYNNDIGPKNVDQAIKDLDQLATNQIDEQNMPDLTQQEQQNRTKTEGDRFLKKYIPNFFSQRQIILLHTRSKEELEKASLITNGTQGMTKYYKKYNHEIKYVHKRSVQGEYDQYNEHLKSIVSQNGNISISSCPDCSSKISAKEGAYQNIKSTVFTYCQKHGNKIDIVKEVTFPFSQMVYYDFSPRFDPLEYEALFEPTSKLRLFQKISTLELKYSEYIVMFKSAEKEAQKKLIEVMKKHFQQ</sequence>
<name>A0A8J8P524_HALGN</name>
<evidence type="ECO:0000313" key="1">
    <source>
        <dbReference type="EMBL" id="TNV86190.1"/>
    </source>
</evidence>
<comment type="caution">
    <text evidence="1">The sequence shown here is derived from an EMBL/GenBank/DDBJ whole genome shotgun (WGS) entry which is preliminary data.</text>
</comment>
<dbReference type="Proteomes" id="UP000785679">
    <property type="component" value="Unassembled WGS sequence"/>
</dbReference>
<keyword evidence="2" id="KW-1185">Reference proteome</keyword>
<proteinExistence type="predicted"/>
<gene>
    <name evidence="1" type="ORF">FGO68_gene6270</name>
</gene>
<organism evidence="1 2">
    <name type="scientific">Halteria grandinella</name>
    <dbReference type="NCBI Taxonomy" id="5974"/>
    <lineage>
        <taxon>Eukaryota</taxon>
        <taxon>Sar</taxon>
        <taxon>Alveolata</taxon>
        <taxon>Ciliophora</taxon>
        <taxon>Intramacronucleata</taxon>
        <taxon>Spirotrichea</taxon>
        <taxon>Stichotrichia</taxon>
        <taxon>Sporadotrichida</taxon>
        <taxon>Halteriidae</taxon>
        <taxon>Halteria</taxon>
    </lineage>
</organism>
<accession>A0A8J8P524</accession>
<dbReference type="OrthoDB" id="2145983at2759"/>